<dbReference type="PaxDb" id="353153-Q4DU25"/>
<evidence type="ECO:0000256" key="5">
    <source>
        <dbReference type="ARBA" id="ARBA00022833"/>
    </source>
</evidence>
<evidence type="ECO:0000256" key="4">
    <source>
        <dbReference type="ARBA" id="ARBA00022801"/>
    </source>
</evidence>
<keyword evidence="5 7" id="KW-0862">Zinc</keyword>
<keyword evidence="6 7" id="KW-0482">Metalloprotease</keyword>
<dbReference type="GO" id="GO:0016020">
    <property type="term" value="C:membrane"/>
    <property type="evidence" value="ECO:0007669"/>
    <property type="project" value="InterPro"/>
</dbReference>
<feature type="binding site" evidence="7">
    <location>
        <position position="51"/>
    </location>
    <ligand>
        <name>Zn(2+)</name>
        <dbReference type="ChEBI" id="CHEBI:29105"/>
        <note>catalytic</note>
    </ligand>
</feature>
<dbReference type="InParanoid" id="Q4DU25"/>
<protein>
    <recommendedName>
        <fullName evidence="8">Leishmanolysin-like peptidase</fullName>
        <ecNumber evidence="8">3.4.24.-</ecNumber>
    </recommendedName>
</protein>
<keyword evidence="2 8" id="KW-0645">Protease</keyword>
<evidence type="ECO:0000256" key="3">
    <source>
        <dbReference type="ARBA" id="ARBA00022723"/>
    </source>
</evidence>
<comment type="similarity">
    <text evidence="1 8">Belongs to the peptidase M8 family.</text>
</comment>
<name>Q4DU25_TRYCC</name>
<dbReference type="GO" id="GO:0006508">
    <property type="term" value="P:proteolysis"/>
    <property type="evidence" value="ECO:0007669"/>
    <property type="project" value="UniProtKB-KW"/>
</dbReference>
<evidence type="ECO:0000256" key="6">
    <source>
        <dbReference type="ARBA" id="ARBA00023049"/>
    </source>
</evidence>
<gene>
    <name evidence="10" type="ORF">Tc00.1047053506955.198</name>
</gene>
<evidence type="ECO:0000256" key="8">
    <source>
        <dbReference type="RuleBase" id="RU366077"/>
    </source>
</evidence>
<evidence type="ECO:0000256" key="1">
    <source>
        <dbReference type="ARBA" id="ARBA00005860"/>
    </source>
</evidence>
<sequence>MLTWCCAWQSAVGGGALDDCRGGCEEPRDCDDIGGMELQDGDGDGRTLESHWSQRHAKDEWMAPIGCAGCRTELTLAAPADLGCMRVKWEMAELMRWWRNSCCALLQRKRSALIMSEYPQMFCEGGVPARRCTLDRYSSGWCADELSMRGQKTPDGQLPHHWSRTGCEKCCRCYLEGRIFVCGAWGQALFVVSGHASHQHDRCEGPGRNIHLGSVMHAALRCLGMRVRLRVTEEGNARCVPCTAEATITWVAPPYDEGKAIFRDHAQLCTISATSGSLLPVVSWGGDVREGVWSRTVSLASTEQALLRASVPDPESIGTDRVTPPKYVDTAAPQKHPSPEEKEVASGATTATECSCPATPRVRRRRRRRRAMFRTSTMWPPMV</sequence>
<dbReference type="Pfam" id="PF01457">
    <property type="entry name" value="Peptidase_M8"/>
    <property type="match status" value="1"/>
</dbReference>
<dbReference type="KEGG" id="tcr:506955.198"/>
<evidence type="ECO:0000256" key="9">
    <source>
        <dbReference type="SAM" id="MobiDB-lite"/>
    </source>
</evidence>
<comment type="caution">
    <text evidence="10">The sequence shown here is derived from an EMBL/GenBank/DDBJ whole genome shotgun (WGS) entry which is preliminary data.</text>
</comment>
<dbReference type="PRINTS" id="PR00782">
    <property type="entry name" value="LSHMANOLYSIN"/>
</dbReference>
<proteinExistence type="inferred from homology"/>
<dbReference type="Gene3D" id="3.90.132.10">
    <property type="entry name" value="Leishmanolysin , domain 2"/>
    <property type="match status" value="1"/>
</dbReference>
<keyword evidence="3 7" id="KW-0479">Metal-binding</keyword>
<organism evidence="10 11">
    <name type="scientific">Trypanosoma cruzi (strain CL Brener)</name>
    <dbReference type="NCBI Taxonomy" id="353153"/>
    <lineage>
        <taxon>Eukaryota</taxon>
        <taxon>Discoba</taxon>
        <taxon>Euglenozoa</taxon>
        <taxon>Kinetoplastea</taxon>
        <taxon>Metakinetoplastina</taxon>
        <taxon>Trypanosomatida</taxon>
        <taxon>Trypanosomatidae</taxon>
        <taxon>Trypanosoma</taxon>
        <taxon>Schizotrypanum</taxon>
    </lineage>
</organism>
<dbReference type="EMBL" id="AAHK01000176">
    <property type="protein sequence ID" value="EAN96030.1"/>
    <property type="molecule type" value="Genomic_DNA"/>
</dbReference>
<dbReference type="GO" id="GO:0046872">
    <property type="term" value="F:metal ion binding"/>
    <property type="evidence" value="ECO:0007669"/>
    <property type="project" value="UniProtKB-KW"/>
</dbReference>
<dbReference type="GeneID" id="3549973"/>
<dbReference type="GO" id="GO:0004222">
    <property type="term" value="F:metalloendopeptidase activity"/>
    <property type="evidence" value="ECO:0007669"/>
    <property type="project" value="UniProtKB-UniRule"/>
</dbReference>
<evidence type="ECO:0000256" key="7">
    <source>
        <dbReference type="PIRSR" id="PIRSR601577-2"/>
    </source>
</evidence>
<dbReference type="RefSeq" id="XP_817881.1">
    <property type="nucleotide sequence ID" value="XM_812788.1"/>
</dbReference>
<dbReference type="AlphaFoldDB" id="Q4DU25"/>
<comment type="cofactor">
    <cofactor evidence="7 8">
        <name>Zn(2+)</name>
        <dbReference type="ChEBI" id="CHEBI:29105"/>
    </cofactor>
    <text evidence="7 8">Binds 1 zinc ion per subunit.</text>
</comment>
<evidence type="ECO:0000313" key="11">
    <source>
        <dbReference type="Proteomes" id="UP000002296"/>
    </source>
</evidence>
<dbReference type="GO" id="GO:0007155">
    <property type="term" value="P:cell adhesion"/>
    <property type="evidence" value="ECO:0007669"/>
    <property type="project" value="InterPro"/>
</dbReference>
<dbReference type="Proteomes" id="UP000002296">
    <property type="component" value="Unassembled WGS sequence"/>
</dbReference>
<accession>Q4DU25</accession>
<dbReference type="InterPro" id="IPR001577">
    <property type="entry name" value="Peptidase_M8"/>
</dbReference>
<dbReference type="EC" id="3.4.24.-" evidence="8"/>
<keyword evidence="4 8" id="KW-0378">Hydrolase</keyword>
<reference evidence="10 11" key="1">
    <citation type="journal article" date="2005" name="Science">
        <title>The genome sequence of Trypanosoma cruzi, etiologic agent of Chagas disease.</title>
        <authorList>
            <person name="El-Sayed N.M."/>
            <person name="Myler P.J."/>
            <person name="Bartholomeu D.C."/>
            <person name="Nilsson D."/>
            <person name="Aggarwal G."/>
            <person name="Tran A.N."/>
            <person name="Ghedin E."/>
            <person name="Worthey E.A."/>
            <person name="Delcher A.L."/>
            <person name="Blandin G."/>
            <person name="Westenberger S.J."/>
            <person name="Caler E."/>
            <person name="Cerqueira G.C."/>
            <person name="Branche C."/>
            <person name="Haas B."/>
            <person name="Anupama A."/>
            <person name="Arner E."/>
            <person name="Aslund L."/>
            <person name="Attipoe P."/>
            <person name="Bontempi E."/>
            <person name="Bringaud F."/>
            <person name="Burton P."/>
            <person name="Cadag E."/>
            <person name="Campbell D.A."/>
            <person name="Carrington M."/>
            <person name="Crabtree J."/>
            <person name="Darban H."/>
            <person name="da Silveira J.F."/>
            <person name="de Jong P."/>
            <person name="Edwards K."/>
            <person name="Englund P.T."/>
            <person name="Fazelina G."/>
            <person name="Feldblyum T."/>
            <person name="Ferella M."/>
            <person name="Frasch A.C."/>
            <person name="Gull K."/>
            <person name="Horn D."/>
            <person name="Hou L."/>
            <person name="Huang Y."/>
            <person name="Kindlund E."/>
            <person name="Klingbeil M."/>
            <person name="Kluge S."/>
            <person name="Koo H."/>
            <person name="Lacerda D."/>
            <person name="Levin M.J."/>
            <person name="Lorenzi H."/>
            <person name="Louie T."/>
            <person name="Machado C.R."/>
            <person name="McCulloch R."/>
            <person name="McKenna A."/>
            <person name="Mizuno Y."/>
            <person name="Mottram J.C."/>
            <person name="Nelson S."/>
            <person name="Ochaya S."/>
            <person name="Osoegawa K."/>
            <person name="Pai G."/>
            <person name="Parsons M."/>
            <person name="Pentony M."/>
            <person name="Pettersson U."/>
            <person name="Pop M."/>
            <person name="Ramirez J.L."/>
            <person name="Rinta J."/>
            <person name="Robertson L."/>
            <person name="Salzberg S.L."/>
            <person name="Sanchez D.O."/>
            <person name="Seyler A."/>
            <person name="Sharma R."/>
            <person name="Shetty J."/>
            <person name="Simpson A.J."/>
            <person name="Sisk E."/>
            <person name="Tammi M.T."/>
            <person name="Tarleton R."/>
            <person name="Teixeira S."/>
            <person name="Van Aken S."/>
            <person name="Vogt C."/>
            <person name="Ward P.N."/>
            <person name="Wickstead B."/>
            <person name="Wortman J."/>
            <person name="White O."/>
            <person name="Fraser C.M."/>
            <person name="Stuart K.D."/>
            <person name="Andersson B."/>
        </authorList>
    </citation>
    <scope>NUCLEOTIDE SEQUENCE [LARGE SCALE GENOMIC DNA]</scope>
    <source>
        <strain evidence="10 11">CL Brener</strain>
    </source>
</reference>
<feature type="region of interest" description="Disordered" evidence="9">
    <location>
        <begin position="313"/>
        <end position="367"/>
    </location>
</feature>
<dbReference type="SUPFAM" id="SSF55486">
    <property type="entry name" value="Metalloproteases ('zincins'), catalytic domain"/>
    <property type="match status" value="1"/>
</dbReference>
<keyword evidence="11" id="KW-1185">Reference proteome</keyword>
<evidence type="ECO:0000256" key="2">
    <source>
        <dbReference type="ARBA" id="ARBA00022670"/>
    </source>
</evidence>
<evidence type="ECO:0000313" key="10">
    <source>
        <dbReference type="EMBL" id="EAN96030.1"/>
    </source>
</evidence>